<feature type="region of interest" description="Disordered" evidence="6">
    <location>
        <begin position="322"/>
        <end position="357"/>
    </location>
</feature>
<feature type="domain" description="Peptidase S8/S53" evidence="9">
    <location>
        <begin position="53"/>
        <end position="309"/>
    </location>
</feature>
<dbReference type="PANTHER" id="PTHR43806">
    <property type="entry name" value="PEPTIDASE S8"/>
    <property type="match status" value="1"/>
</dbReference>
<dbReference type="GO" id="GO:0004252">
    <property type="term" value="F:serine-type endopeptidase activity"/>
    <property type="evidence" value="ECO:0007669"/>
    <property type="project" value="UniProtKB-UniRule"/>
</dbReference>
<dbReference type="InterPro" id="IPR000209">
    <property type="entry name" value="Peptidase_S8/S53_dom"/>
</dbReference>
<keyword evidence="11" id="KW-1185">Reference proteome</keyword>
<keyword evidence="7" id="KW-0812">Transmembrane</keyword>
<dbReference type="OrthoDB" id="3530033at2"/>
<feature type="active site" description="Charge relay system" evidence="5">
    <location>
        <position position="98"/>
    </location>
</feature>
<evidence type="ECO:0000256" key="4">
    <source>
        <dbReference type="ARBA" id="ARBA00022825"/>
    </source>
</evidence>
<evidence type="ECO:0000256" key="2">
    <source>
        <dbReference type="ARBA" id="ARBA00022670"/>
    </source>
</evidence>
<dbReference type="Pfam" id="PF00082">
    <property type="entry name" value="Peptidase_S8"/>
    <property type="match status" value="1"/>
</dbReference>
<comment type="similarity">
    <text evidence="1 5">Belongs to the peptidase S8 family.</text>
</comment>
<evidence type="ECO:0000256" key="3">
    <source>
        <dbReference type="ARBA" id="ARBA00022801"/>
    </source>
</evidence>
<evidence type="ECO:0000256" key="1">
    <source>
        <dbReference type="ARBA" id="ARBA00011073"/>
    </source>
</evidence>
<organism evidence="10 11">
    <name type="scientific">Actinoallomurus bryophytorum</name>
    <dbReference type="NCBI Taxonomy" id="1490222"/>
    <lineage>
        <taxon>Bacteria</taxon>
        <taxon>Bacillati</taxon>
        <taxon>Actinomycetota</taxon>
        <taxon>Actinomycetes</taxon>
        <taxon>Streptosporangiales</taxon>
        <taxon>Thermomonosporaceae</taxon>
        <taxon>Actinoallomurus</taxon>
    </lineage>
</organism>
<dbReference type="RefSeq" id="WP_141955199.1">
    <property type="nucleotide sequence ID" value="NZ_VFOZ01000001.1"/>
</dbReference>
<dbReference type="AlphaFoldDB" id="A0A543CGV3"/>
<gene>
    <name evidence="10" type="ORF">FB559_1858</name>
</gene>
<dbReference type="PANTHER" id="PTHR43806:SF11">
    <property type="entry name" value="CEREVISIN-RELATED"/>
    <property type="match status" value="1"/>
</dbReference>
<protein>
    <submittedName>
        <fullName evidence="10">Subtilisin family serine protease</fullName>
    </submittedName>
</protein>
<dbReference type="InterPro" id="IPR050131">
    <property type="entry name" value="Peptidase_S8_subtilisin-like"/>
</dbReference>
<evidence type="ECO:0000256" key="5">
    <source>
        <dbReference type="PROSITE-ProRule" id="PRU01240"/>
    </source>
</evidence>
<comment type="caution">
    <text evidence="10">The sequence shown here is derived from an EMBL/GenBank/DDBJ whole genome shotgun (WGS) entry which is preliminary data.</text>
</comment>
<dbReference type="InterPro" id="IPR036852">
    <property type="entry name" value="Peptidase_S8/S53_dom_sf"/>
</dbReference>
<proteinExistence type="inferred from homology"/>
<dbReference type="PRINTS" id="PR00723">
    <property type="entry name" value="SUBTILISIN"/>
</dbReference>
<feature type="active site" description="Charge relay system" evidence="5">
    <location>
        <position position="261"/>
    </location>
</feature>
<feature type="compositionally biased region" description="Low complexity" evidence="6">
    <location>
        <begin position="342"/>
        <end position="357"/>
    </location>
</feature>
<dbReference type="CDD" id="cd00306">
    <property type="entry name" value="Peptidases_S8_S53"/>
    <property type="match status" value="1"/>
</dbReference>
<reference evidence="10 11" key="1">
    <citation type="submission" date="2019-06" db="EMBL/GenBank/DDBJ databases">
        <title>Sequencing the genomes of 1000 actinobacteria strains.</title>
        <authorList>
            <person name="Klenk H.-P."/>
        </authorList>
    </citation>
    <scope>NUCLEOTIDE SEQUENCE [LARGE SCALE GENOMIC DNA]</scope>
    <source>
        <strain evidence="10 11">DSM 102200</strain>
    </source>
</reference>
<name>A0A543CGV3_9ACTN</name>
<sequence>MRSPQRLLAALGALGMALVSALPAAAAAPQPRTDEWWFAPWSIEQKVWPVTQGQGVTVALLDGGVNAAMPEIAGAVLPGTDTSGHGTDGRTDLSKYGHSTSMAALIAGQGLGRSRYMGTAPQAKILPVDVTGGAISPDRLATTLAQGIRFAADHGAKVIAMPLGARASSPCPPAVVDAVAYAVKRDVVLVAGAGNTGDTDNDVEFPASCAGVLAVGATDDYSRPWKQTQAHDYVSVAAPGVDMPTIGKSKDYYYAHTNGTSNSTALVAAAVALVRAANPTMSGREVVHRLIATALDVGTPGADAQTGYGIIRISRAMDTSYAVPANSPNPPYERFDQAQNPRTAAPGATAPSGASRNGPGLGPVVVIVVLILAVAVLVVIVAGRLVRRKAQSRRPGGDGPAPAPTGPASTAGPAHAPSQGDPAAPAGFDRSARPTFEPPYEDHPRGE</sequence>
<dbReference type="GO" id="GO:0006508">
    <property type="term" value="P:proteolysis"/>
    <property type="evidence" value="ECO:0007669"/>
    <property type="project" value="UniProtKB-KW"/>
</dbReference>
<keyword evidence="4 5" id="KW-0720">Serine protease</keyword>
<feature type="chain" id="PRO_5022220448" evidence="8">
    <location>
        <begin position="27"/>
        <end position="447"/>
    </location>
</feature>
<dbReference type="InterPro" id="IPR015500">
    <property type="entry name" value="Peptidase_S8_subtilisin-rel"/>
</dbReference>
<evidence type="ECO:0000313" key="10">
    <source>
        <dbReference type="EMBL" id="TQL96332.1"/>
    </source>
</evidence>
<keyword evidence="2 5" id="KW-0645">Protease</keyword>
<feature type="transmembrane region" description="Helical" evidence="7">
    <location>
        <begin position="361"/>
        <end position="386"/>
    </location>
</feature>
<keyword evidence="8" id="KW-0732">Signal</keyword>
<evidence type="ECO:0000256" key="8">
    <source>
        <dbReference type="SAM" id="SignalP"/>
    </source>
</evidence>
<accession>A0A543CGV3</accession>
<dbReference type="PROSITE" id="PS51892">
    <property type="entry name" value="SUBTILASE"/>
    <property type="match status" value="1"/>
</dbReference>
<dbReference type="Gene3D" id="3.40.50.200">
    <property type="entry name" value="Peptidase S8/S53 domain"/>
    <property type="match status" value="1"/>
</dbReference>
<feature type="region of interest" description="Disordered" evidence="6">
    <location>
        <begin position="388"/>
        <end position="447"/>
    </location>
</feature>
<keyword evidence="3 5" id="KW-0378">Hydrolase</keyword>
<evidence type="ECO:0000256" key="6">
    <source>
        <dbReference type="SAM" id="MobiDB-lite"/>
    </source>
</evidence>
<evidence type="ECO:0000256" key="7">
    <source>
        <dbReference type="SAM" id="Phobius"/>
    </source>
</evidence>
<dbReference type="EMBL" id="VFOZ01000001">
    <property type="protein sequence ID" value="TQL96332.1"/>
    <property type="molecule type" value="Genomic_DNA"/>
</dbReference>
<keyword evidence="7" id="KW-1133">Transmembrane helix</keyword>
<dbReference type="Proteomes" id="UP000316096">
    <property type="component" value="Unassembled WGS sequence"/>
</dbReference>
<evidence type="ECO:0000259" key="9">
    <source>
        <dbReference type="Pfam" id="PF00082"/>
    </source>
</evidence>
<keyword evidence="7" id="KW-0472">Membrane</keyword>
<evidence type="ECO:0000313" key="11">
    <source>
        <dbReference type="Proteomes" id="UP000316096"/>
    </source>
</evidence>
<feature type="compositionally biased region" description="Low complexity" evidence="6">
    <location>
        <begin position="406"/>
        <end position="418"/>
    </location>
</feature>
<feature type="active site" description="Charge relay system" evidence="5">
    <location>
        <position position="62"/>
    </location>
</feature>
<dbReference type="SUPFAM" id="SSF52743">
    <property type="entry name" value="Subtilisin-like"/>
    <property type="match status" value="1"/>
</dbReference>
<feature type="signal peptide" evidence="8">
    <location>
        <begin position="1"/>
        <end position="26"/>
    </location>
</feature>